<evidence type="ECO:0000313" key="3">
    <source>
        <dbReference type="Proteomes" id="UP000198280"/>
    </source>
</evidence>
<name>A0A239GL58_9ACTN</name>
<gene>
    <name evidence="2" type="ORF">SAMN05216252_107449</name>
</gene>
<dbReference type="EMBL" id="FZOF01000007">
    <property type="protein sequence ID" value="SNS69542.1"/>
    <property type="molecule type" value="Genomic_DNA"/>
</dbReference>
<protein>
    <submittedName>
        <fullName evidence="2">Uncharacterized protein</fullName>
    </submittedName>
</protein>
<accession>A0A239GL58</accession>
<feature type="region of interest" description="Disordered" evidence="1">
    <location>
        <begin position="245"/>
        <end position="269"/>
    </location>
</feature>
<proteinExistence type="predicted"/>
<evidence type="ECO:0000256" key="1">
    <source>
        <dbReference type="SAM" id="MobiDB-lite"/>
    </source>
</evidence>
<keyword evidence="3" id="KW-1185">Reference proteome</keyword>
<evidence type="ECO:0000313" key="2">
    <source>
        <dbReference type="EMBL" id="SNS69542.1"/>
    </source>
</evidence>
<organism evidence="2 3">
    <name type="scientific">Actinacidiphila glaucinigra</name>
    <dbReference type="NCBI Taxonomy" id="235986"/>
    <lineage>
        <taxon>Bacteria</taxon>
        <taxon>Bacillati</taxon>
        <taxon>Actinomycetota</taxon>
        <taxon>Actinomycetes</taxon>
        <taxon>Kitasatosporales</taxon>
        <taxon>Streptomycetaceae</taxon>
        <taxon>Actinacidiphila</taxon>
    </lineage>
</organism>
<dbReference type="AlphaFoldDB" id="A0A239GL58"/>
<sequence>MCDDHRMTSPQVPAAQVLSALLDRSIEQMAEAAQDVRRFDREAIRAAADVWDNNLYPLFLAVSTSRARERERRALAALRWMASFSARRRTWMSEQAAPAGYELDAVLPPTRPWVPGRDSLGHVMAPMGGITRRDLDPLLPDYDLAEASVRHIQVERVGTRLSAYLELVVPRVYAVERNTSPEPALLDMWLDDVTESVFDLSDTQGAALDPGPDGIELALGTAGRLRAAAGEFSLDDRSWHLSAAGRRADAVSPPRTEGSGRRSAPPVKGRLGTDGYAAAALMHRAMLELRSVRYATRADHVPVLDLCRAYSGAGRAVLAAGSRLGGRRREAAFRDLIRTWTDRGGPALVDAPRPTARTPRRLTGEPSQAVLVMASWTAAHTKYGTDRPAGARLQLALPPGTEEVPAAAWRLRTVECTGPEAFRLRTAAFRGPGPLVRSGQPAGTACLDLHEGAMHVVTRDGGSAPVR</sequence>
<dbReference type="Proteomes" id="UP000198280">
    <property type="component" value="Unassembled WGS sequence"/>
</dbReference>
<reference evidence="2 3" key="1">
    <citation type="submission" date="2017-06" db="EMBL/GenBank/DDBJ databases">
        <authorList>
            <person name="Kim H.J."/>
            <person name="Triplett B.A."/>
        </authorList>
    </citation>
    <scope>NUCLEOTIDE SEQUENCE [LARGE SCALE GENOMIC DNA]</scope>
    <source>
        <strain evidence="2 3">CGMCC 4.1858</strain>
    </source>
</reference>